<dbReference type="RefSeq" id="XP_067920793.1">
    <property type="nucleotide sequence ID" value="XM_068067236.1"/>
</dbReference>
<name>A0A2C6JWY2_9APIC</name>
<protein>
    <submittedName>
        <fullName evidence="1">Uncharacterized protein</fullName>
    </submittedName>
</protein>
<accession>A0A2C6JWY2</accession>
<sequence>MRSSYLSFFPREIIRRRRRRLHASDEFDFSHKEDRNERRRRKENGFLLFYKNGIYQSIYLRIRL</sequence>
<comment type="caution">
    <text evidence="1">The sequence shown here is derived from an EMBL/GenBank/DDBJ whole genome shotgun (WGS) entry which is preliminary data.</text>
</comment>
<dbReference type="VEuPathDB" id="ToxoDB:CSUI_007086"/>
<reference evidence="1 2" key="1">
    <citation type="journal article" date="2017" name="Int. J. Parasitol.">
        <title>The genome of the protozoan parasite Cystoisospora suis and a reverse vaccinology approach to identify vaccine candidates.</title>
        <authorList>
            <person name="Palmieri N."/>
            <person name="Shrestha A."/>
            <person name="Ruttkowski B."/>
            <person name="Beck T."/>
            <person name="Vogl C."/>
            <person name="Tomley F."/>
            <person name="Blake D.P."/>
            <person name="Joachim A."/>
        </authorList>
    </citation>
    <scope>NUCLEOTIDE SEQUENCE [LARGE SCALE GENOMIC DNA]</scope>
    <source>
        <strain evidence="1 2">Wien I</strain>
    </source>
</reference>
<dbReference type="GeneID" id="94430447"/>
<evidence type="ECO:0000313" key="1">
    <source>
        <dbReference type="EMBL" id="PHJ19091.1"/>
    </source>
</evidence>
<proteinExistence type="predicted"/>
<dbReference type="Proteomes" id="UP000221165">
    <property type="component" value="Unassembled WGS sequence"/>
</dbReference>
<dbReference type="EMBL" id="MIGC01003654">
    <property type="protein sequence ID" value="PHJ19091.1"/>
    <property type="molecule type" value="Genomic_DNA"/>
</dbReference>
<keyword evidence="2" id="KW-1185">Reference proteome</keyword>
<organism evidence="1 2">
    <name type="scientific">Cystoisospora suis</name>
    <dbReference type="NCBI Taxonomy" id="483139"/>
    <lineage>
        <taxon>Eukaryota</taxon>
        <taxon>Sar</taxon>
        <taxon>Alveolata</taxon>
        <taxon>Apicomplexa</taxon>
        <taxon>Conoidasida</taxon>
        <taxon>Coccidia</taxon>
        <taxon>Eucoccidiorida</taxon>
        <taxon>Eimeriorina</taxon>
        <taxon>Sarcocystidae</taxon>
        <taxon>Cystoisospora</taxon>
    </lineage>
</organism>
<gene>
    <name evidence="1" type="ORF">CSUI_007086</name>
</gene>
<evidence type="ECO:0000313" key="2">
    <source>
        <dbReference type="Proteomes" id="UP000221165"/>
    </source>
</evidence>
<dbReference type="AlphaFoldDB" id="A0A2C6JWY2"/>